<sequence length="285" mass="32763">MKELWDIVAGPDSHEAEKGKEDNEINQLFKLRKKRKKNEKSAAEIALQVEHLLVELQVTAEEDAELNRQSMPAVNKLKKLPLLTELLSKRQLQQVFLDHGALSLLKNWLEPLPDGSLPNSNVRAAILNILNGVYEETATNRKLAKDLVDKWSRPIFSKSTRFEDLRYIDEERAPYQRPAAKKPVICIKWREDDIDLAELSRRGKKSVQPSSSEHVYRPEASTMDYVIRPHSKIDSNEVRERAKLAVQSQHRLKIKKKLQQLKAPANRKLQAIKISVQGRGMVNIF</sequence>
<organism evidence="3 4">
    <name type="scientific">Stephania japonica</name>
    <dbReference type="NCBI Taxonomy" id="461633"/>
    <lineage>
        <taxon>Eukaryota</taxon>
        <taxon>Viridiplantae</taxon>
        <taxon>Streptophyta</taxon>
        <taxon>Embryophyta</taxon>
        <taxon>Tracheophyta</taxon>
        <taxon>Spermatophyta</taxon>
        <taxon>Magnoliopsida</taxon>
        <taxon>Ranunculales</taxon>
        <taxon>Menispermaceae</taxon>
        <taxon>Menispermoideae</taxon>
        <taxon>Cissampelideae</taxon>
        <taxon>Stephania</taxon>
    </lineage>
</organism>
<dbReference type="PANTHER" id="PTHR47350:SF4">
    <property type="entry name" value="PROTEIN IWS1 HOMOLOG 1"/>
    <property type="match status" value="1"/>
</dbReference>
<dbReference type="InterPro" id="IPR035441">
    <property type="entry name" value="TFIIS/LEDGF_dom_sf"/>
</dbReference>
<protein>
    <recommendedName>
        <fullName evidence="2">TFIIS N-terminal domain-containing protein</fullName>
    </recommendedName>
</protein>
<dbReference type="PANTHER" id="PTHR47350">
    <property type="entry name" value="PROTEIN IWS1 HOMOLOG 1"/>
    <property type="match status" value="1"/>
</dbReference>
<dbReference type="GO" id="GO:0032784">
    <property type="term" value="P:regulation of DNA-templated transcription elongation"/>
    <property type="evidence" value="ECO:0007669"/>
    <property type="project" value="InterPro"/>
</dbReference>
<feature type="domain" description="TFIIS N-terminal" evidence="2">
    <location>
        <begin position="103"/>
        <end position="158"/>
    </location>
</feature>
<evidence type="ECO:0000256" key="1">
    <source>
        <dbReference type="PROSITE-ProRule" id="PRU00649"/>
    </source>
</evidence>
<accession>A0AAP0KIY4</accession>
<comment type="caution">
    <text evidence="3">The sequence shown here is derived from an EMBL/GenBank/DDBJ whole genome shotgun (WGS) entry which is preliminary data.</text>
</comment>
<dbReference type="Proteomes" id="UP001417504">
    <property type="component" value="Unassembled WGS sequence"/>
</dbReference>
<dbReference type="AlphaFoldDB" id="A0AAP0KIY4"/>
<evidence type="ECO:0000259" key="2">
    <source>
        <dbReference type="PROSITE" id="PS51319"/>
    </source>
</evidence>
<dbReference type="GO" id="GO:0005634">
    <property type="term" value="C:nucleus"/>
    <property type="evidence" value="ECO:0007669"/>
    <property type="project" value="UniProtKB-SubCell"/>
</dbReference>
<dbReference type="InterPro" id="IPR017923">
    <property type="entry name" value="TFIIS_N"/>
</dbReference>
<reference evidence="3 4" key="1">
    <citation type="submission" date="2024-01" db="EMBL/GenBank/DDBJ databases">
        <title>Genome assemblies of Stephania.</title>
        <authorList>
            <person name="Yang L."/>
        </authorList>
    </citation>
    <scope>NUCLEOTIDE SEQUENCE [LARGE SCALE GENOMIC DNA]</scope>
    <source>
        <strain evidence="3">QJT</strain>
        <tissue evidence="3">Leaf</tissue>
    </source>
</reference>
<keyword evidence="1" id="KW-0539">Nucleus</keyword>
<dbReference type="GO" id="GO:0009742">
    <property type="term" value="P:brassinosteroid mediated signaling pathway"/>
    <property type="evidence" value="ECO:0007669"/>
    <property type="project" value="InterPro"/>
</dbReference>
<dbReference type="EMBL" id="JBBNAE010000001">
    <property type="protein sequence ID" value="KAK9152930.1"/>
    <property type="molecule type" value="Genomic_DNA"/>
</dbReference>
<evidence type="ECO:0000313" key="4">
    <source>
        <dbReference type="Proteomes" id="UP001417504"/>
    </source>
</evidence>
<dbReference type="InterPro" id="IPR044204">
    <property type="entry name" value="IWS1/2"/>
</dbReference>
<dbReference type="Gene3D" id="1.20.930.10">
    <property type="entry name" value="Conserved domain common to transcription factors TFIIS, elongin A, CRSP70"/>
    <property type="match status" value="1"/>
</dbReference>
<proteinExistence type="predicted"/>
<comment type="subcellular location">
    <subcellularLocation>
        <location evidence="1">Nucleus</location>
    </subcellularLocation>
</comment>
<name>A0AAP0KIY4_9MAGN</name>
<gene>
    <name evidence="3" type="ORF">Sjap_000410</name>
</gene>
<dbReference type="PROSITE" id="PS51319">
    <property type="entry name" value="TFIIS_N"/>
    <property type="match status" value="1"/>
</dbReference>
<evidence type="ECO:0000313" key="3">
    <source>
        <dbReference type="EMBL" id="KAK9152930.1"/>
    </source>
</evidence>
<keyword evidence="4" id="KW-1185">Reference proteome</keyword>